<sequence>MSAAPLRLTDIVRDIEAGRTTPQAVLAATNERIDAGDGALGVFTHRAPETSRAEAAAAKGPLAGVPFGAKDVFDSFDMPTEHGSAIYRGHQPAADAPVIALARAQGAAIVGKTATTEFASLDPTPTRNPHNPDHTPGGSSSGSAAGVAAGYLAGACGTQTGGSVIRPASFCGVAGYKPSFRLFPTVGVKTYSWSLDTVGFFAATVPDVALLAALISGRPLADTPPADASGLTIGLYRSAVDDLLEPDMAAAWDTAARAIEAAGAKLIEIAEPASLSAAREIHAPLQNFEAAQALFHERTRHRALMGPKVLEQLDHGASVTPEEYDDARRTARIGRKAATTLFENADALLVPSAIGAAPYSLGSTGDAMFNKLWTITGNPCVNVPGLHAANGLPVGLTIVTRFGRDARALAIAAMLEQRLAVD</sequence>
<feature type="compositionally biased region" description="Polar residues" evidence="2">
    <location>
        <begin position="118"/>
        <end position="129"/>
    </location>
</feature>
<comment type="caution">
    <text evidence="4">The sequence shown here is derived from an EMBL/GenBank/DDBJ whole genome shotgun (WGS) entry which is preliminary data.</text>
</comment>
<gene>
    <name evidence="4" type="ORF">SI859A1_02359</name>
</gene>
<evidence type="ECO:0000313" key="4">
    <source>
        <dbReference type="EMBL" id="EAS51543.1"/>
    </source>
</evidence>
<feature type="domain" description="Amidase" evidence="3">
    <location>
        <begin position="43"/>
        <end position="408"/>
    </location>
</feature>
<dbReference type="GO" id="GO:0003824">
    <property type="term" value="F:catalytic activity"/>
    <property type="evidence" value="ECO:0007669"/>
    <property type="project" value="InterPro"/>
</dbReference>
<dbReference type="PANTHER" id="PTHR11895:SF151">
    <property type="entry name" value="GLUTAMYL-TRNA(GLN) AMIDOTRANSFERASE SUBUNIT A"/>
    <property type="match status" value="1"/>
</dbReference>
<dbReference type="PANTHER" id="PTHR11895">
    <property type="entry name" value="TRANSAMIDASE"/>
    <property type="match status" value="1"/>
</dbReference>
<dbReference type="InterPro" id="IPR000120">
    <property type="entry name" value="Amidase"/>
</dbReference>
<dbReference type="AlphaFoldDB" id="Q1YM38"/>
<dbReference type="Gene3D" id="3.90.1300.10">
    <property type="entry name" value="Amidase signature (AS) domain"/>
    <property type="match status" value="1"/>
</dbReference>
<proteinExistence type="inferred from homology"/>
<reference evidence="4 5" key="1">
    <citation type="journal article" date="2008" name="Appl. Environ. Microbiol.">
        <title>Genomic insights into Mn(II) oxidation by the marine alphaproteobacterium Aurantimonas sp. strain SI85-9A1.</title>
        <authorList>
            <person name="Dick G.J."/>
            <person name="Podell S."/>
            <person name="Johnson H.A."/>
            <person name="Rivera-Espinoza Y."/>
            <person name="Bernier-Latmani R."/>
            <person name="McCarthy J.K."/>
            <person name="Torpey J.W."/>
            <person name="Clement B.G."/>
            <person name="Gaasterland T."/>
            <person name="Tebo B.M."/>
        </authorList>
    </citation>
    <scope>NUCLEOTIDE SEQUENCE [LARGE SCALE GENOMIC DNA]</scope>
    <source>
        <strain evidence="4 5">SI85-9A1</strain>
    </source>
</reference>
<evidence type="ECO:0000259" key="3">
    <source>
        <dbReference type="Pfam" id="PF01425"/>
    </source>
</evidence>
<dbReference type="SUPFAM" id="SSF75304">
    <property type="entry name" value="Amidase signature (AS) enzymes"/>
    <property type="match status" value="1"/>
</dbReference>
<dbReference type="RefSeq" id="WP_009210181.1">
    <property type="nucleotide sequence ID" value="NZ_BBWP01000001.1"/>
</dbReference>
<evidence type="ECO:0000313" key="5">
    <source>
        <dbReference type="Proteomes" id="UP000000321"/>
    </source>
</evidence>
<evidence type="ECO:0000256" key="2">
    <source>
        <dbReference type="SAM" id="MobiDB-lite"/>
    </source>
</evidence>
<evidence type="ECO:0000256" key="1">
    <source>
        <dbReference type="ARBA" id="ARBA00009199"/>
    </source>
</evidence>
<protein>
    <submittedName>
        <fullName evidence="4">Putative amidase</fullName>
    </submittedName>
</protein>
<comment type="similarity">
    <text evidence="1">Belongs to the amidase family.</text>
</comment>
<dbReference type="Proteomes" id="UP000000321">
    <property type="component" value="Unassembled WGS sequence"/>
</dbReference>
<accession>Q1YM38</accession>
<organism evidence="4 5">
    <name type="scientific">Aurantimonas manganoxydans (strain ATCC BAA-1229 / DSM 21871 / SI85-9A1)</name>
    <dbReference type="NCBI Taxonomy" id="287752"/>
    <lineage>
        <taxon>Bacteria</taxon>
        <taxon>Pseudomonadati</taxon>
        <taxon>Pseudomonadota</taxon>
        <taxon>Alphaproteobacteria</taxon>
        <taxon>Hyphomicrobiales</taxon>
        <taxon>Aurantimonadaceae</taxon>
        <taxon>Aurantimonas</taxon>
    </lineage>
</organism>
<dbReference type="BioCyc" id="AURANTIMONAS:SI859A1_02359-MONOMER"/>
<dbReference type="EMBL" id="AAPJ01000001">
    <property type="protein sequence ID" value="EAS51543.1"/>
    <property type="molecule type" value="Genomic_DNA"/>
</dbReference>
<dbReference type="Pfam" id="PF01425">
    <property type="entry name" value="Amidase"/>
    <property type="match status" value="1"/>
</dbReference>
<dbReference type="HOGENOM" id="CLU_009600_0_0_5"/>
<dbReference type="InterPro" id="IPR036928">
    <property type="entry name" value="AS_sf"/>
</dbReference>
<keyword evidence="5" id="KW-1185">Reference proteome</keyword>
<dbReference type="InterPro" id="IPR023631">
    <property type="entry name" value="Amidase_dom"/>
</dbReference>
<feature type="region of interest" description="Disordered" evidence="2">
    <location>
        <begin position="118"/>
        <end position="142"/>
    </location>
</feature>
<dbReference type="OrthoDB" id="9814821at2"/>
<name>Q1YM38_AURMS</name>